<dbReference type="GO" id="GO:0005886">
    <property type="term" value="C:plasma membrane"/>
    <property type="evidence" value="ECO:0007669"/>
    <property type="project" value="TreeGrafter"/>
</dbReference>
<feature type="domain" description="Hemerythrin-like" evidence="2">
    <location>
        <begin position="178"/>
        <end position="294"/>
    </location>
</feature>
<dbReference type="Pfam" id="PF08984">
    <property type="entry name" value="DUF1858"/>
    <property type="match status" value="1"/>
</dbReference>
<evidence type="ECO:0000256" key="1">
    <source>
        <dbReference type="SAM" id="Coils"/>
    </source>
</evidence>
<evidence type="ECO:0000313" key="5">
    <source>
        <dbReference type="EMBL" id="SUO04569.1"/>
    </source>
</evidence>
<dbReference type="InterPro" id="IPR007380">
    <property type="entry name" value="DUF438"/>
</dbReference>
<dbReference type="InterPro" id="IPR012312">
    <property type="entry name" value="Hemerythrin-like"/>
</dbReference>
<organism evidence="5 6">
    <name type="scientific">Faecalicoccus pleomorphus</name>
    <dbReference type="NCBI Taxonomy" id="1323"/>
    <lineage>
        <taxon>Bacteria</taxon>
        <taxon>Bacillati</taxon>
        <taxon>Bacillota</taxon>
        <taxon>Erysipelotrichia</taxon>
        <taxon>Erysipelotrichales</taxon>
        <taxon>Erysipelotrichaceae</taxon>
        <taxon>Faecalicoccus</taxon>
    </lineage>
</organism>
<protein>
    <submittedName>
        <fullName evidence="5">Sensory box protein</fullName>
    </submittedName>
</protein>
<feature type="domain" description="DUF1858" evidence="4">
    <location>
        <begin position="5"/>
        <end position="62"/>
    </location>
</feature>
<dbReference type="Pfam" id="PF01814">
    <property type="entry name" value="Hemerythrin"/>
    <property type="match status" value="1"/>
</dbReference>
<dbReference type="InterPro" id="IPR015077">
    <property type="entry name" value="DUF1858"/>
</dbReference>
<dbReference type="Gene3D" id="1.10.3910.10">
    <property type="entry name" value="SP0561-like"/>
    <property type="match status" value="1"/>
</dbReference>
<dbReference type="RefSeq" id="WP_022790019.1">
    <property type="nucleotide sequence ID" value="NZ_UHFX01000003.1"/>
</dbReference>
<dbReference type="SUPFAM" id="SSF140683">
    <property type="entry name" value="SP0561-like"/>
    <property type="match status" value="1"/>
</dbReference>
<evidence type="ECO:0000259" key="4">
    <source>
        <dbReference type="Pfam" id="PF08984"/>
    </source>
</evidence>
<dbReference type="Proteomes" id="UP000255523">
    <property type="component" value="Unassembled WGS sequence"/>
</dbReference>
<dbReference type="PANTHER" id="PTHR39966">
    <property type="entry name" value="BLL2471 PROTEIN-RELATED"/>
    <property type="match status" value="1"/>
</dbReference>
<sequence length="468" mass="54167">MDKKIDLQKSVFEICTQYPEVIDILYQLGFTEITKQTAMQTAGCVMTLLNGAKIKGIDLKLIVEALQKAGFEVEGYVDRQALLKSYIQRLNEGEDLESVRADFVHNFKEVDASEIMQAEQEMIMSGVPYWEVQQLCDVHSALFHGATRQEKIDQAEQAVEDSLHHQKADTLIAIPGHPLSTFALENVYIDKLLEKAQEQIENAKETLELLNQLRDISIHYAKKGDLLYPLLKVRYGISGPSDVMWGVDDEIRDQLRRLAKNPTMDADWKETYLNTIQRAQEMIYKENNILFPLCAENFTKDEWEQIYKDSLGYEPCLMDTIPVWEEARTKQGEMKLQDQEIILPSGHMNPKQLQALLNTIPMEISFVDEQNINRYFNEGYKLFKRPNMAIDREVFSCHPPKIEPMVRKIIDDFRNGRKDSVDVWMEKMGKTLLVRYMAIRDANGDYVGTGEFVQEMDFAKEHFLKQTK</sequence>
<feature type="coiled-coil region" evidence="1">
    <location>
        <begin position="186"/>
        <end position="213"/>
    </location>
</feature>
<dbReference type="Gene3D" id="1.20.120.520">
    <property type="entry name" value="nmb1532 protein domain like"/>
    <property type="match status" value="1"/>
</dbReference>
<dbReference type="Pfam" id="PF13596">
    <property type="entry name" value="PAS_10"/>
    <property type="match status" value="1"/>
</dbReference>
<accession>A0A380LL63</accession>
<evidence type="ECO:0000259" key="3">
    <source>
        <dbReference type="Pfam" id="PF04282"/>
    </source>
</evidence>
<gene>
    <name evidence="5" type="ORF">NCTC11087_01490</name>
</gene>
<dbReference type="InterPro" id="IPR038062">
    <property type="entry name" value="ScdA-like_N_sf"/>
</dbReference>
<name>A0A380LL63_9FIRM</name>
<dbReference type="GeneID" id="77462440"/>
<dbReference type="AlphaFoldDB" id="A0A380LL63"/>
<evidence type="ECO:0000313" key="6">
    <source>
        <dbReference type="Proteomes" id="UP000255523"/>
    </source>
</evidence>
<dbReference type="PANTHER" id="PTHR39966:SF3">
    <property type="entry name" value="DUF438 DOMAIN-CONTAINING PROTEIN"/>
    <property type="match status" value="1"/>
</dbReference>
<keyword evidence="6" id="KW-1185">Reference proteome</keyword>
<dbReference type="OrthoDB" id="9769774at2"/>
<feature type="domain" description="DUF438" evidence="3">
    <location>
        <begin position="83"/>
        <end position="147"/>
    </location>
</feature>
<dbReference type="EMBL" id="UHFX01000003">
    <property type="protein sequence ID" value="SUO04569.1"/>
    <property type="molecule type" value="Genomic_DNA"/>
</dbReference>
<evidence type="ECO:0000259" key="2">
    <source>
        <dbReference type="Pfam" id="PF01814"/>
    </source>
</evidence>
<keyword evidence="1" id="KW-0175">Coiled coil</keyword>
<proteinExistence type="predicted"/>
<dbReference type="Pfam" id="PF04282">
    <property type="entry name" value="DUF438"/>
    <property type="match status" value="1"/>
</dbReference>
<reference evidence="5 6" key="1">
    <citation type="submission" date="2018-06" db="EMBL/GenBank/DDBJ databases">
        <authorList>
            <consortium name="Pathogen Informatics"/>
            <person name="Doyle S."/>
        </authorList>
    </citation>
    <scope>NUCLEOTIDE SEQUENCE [LARGE SCALE GENOMIC DNA]</scope>
    <source>
        <strain evidence="5 6">NCTC11087</strain>
    </source>
</reference>